<protein>
    <submittedName>
        <fullName evidence="2">Uncharacterized protein</fullName>
    </submittedName>
</protein>
<accession>A0A9P4LXH1</accession>
<sequence length="114" mass="12052">MRVAEVLSDLTSLRVCDPSAALALVCVRPSASPTTAATSSTDSGSAPPTTSVTVGQQGEAKDKGEIEEEEDPALRRARDVVTLHYEIKNAQSSGVLADELRRMREDVGRAVGEL</sequence>
<gene>
    <name evidence="2" type="ORF">K490DRAFT_64844</name>
</gene>
<comment type="caution">
    <text evidence="2">The sequence shown here is derived from an EMBL/GenBank/DDBJ whole genome shotgun (WGS) entry which is preliminary data.</text>
</comment>
<proteinExistence type="predicted"/>
<evidence type="ECO:0000313" key="2">
    <source>
        <dbReference type="EMBL" id="KAF2088172.1"/>
    </source>
</evidence>
<dbReference type="Proteomes" id="UP000799776">
    <property type="component" value="Unassembled WGS sequence"/>
</dbReference>
<evidence type="ECO:0000313" key="3">
    <source>
        <dbReference type="Proteomes" id="UP000799776"/>
    </source>
</evidence>
<organism evidence="2 3">
    <name type="scientific">Saccharata proteae CBS 121410</name>
    <dbReference type="NCBI Taxonomy" id="1314787"/>
    <lineage>
        <taxon>Eukaryota</taxon>
        <taxon>Fungi</taxon>
        <taxon>Dikarya</taxon>
        <taxon>Ascomycota</taxon>
        <taxon>Pezizomycotina</taxon>
        <taxon>Dothideomycetes</taxon>
        <taxon>Dothideomycetes incertae sedis</taxon>
        <taxon>Botryosphaeriales</taxon>
        <taxon>Saccharataceae</taxon>
        <taxon>Saccharata</taxon>
    </lineage>
</organism>
<dbReference type="EMBL" id="ML978717">
    <property type="protein sequence ID" value="KAF2088172.1"/>
    <property type="molecule type" value="Genomic_DNA"/>
</dbReference>
<evidence type="ECO:0000256" key="1">
    <source>
        <dbReference type="SAM" id="MobiDB-lite"/>
    </source>
</evidence>
<reference evidence="2" key="1">
    <citation type="journal article" date="2020" name="Stud. Mycol.">
        <title>101 Dothideomycetes genomes: a test case for predicting lifestyles and emergence of pathogens.</title>
        <authorList>
            <person name="Haridas S."/>
            <person name="Albert R."/>
            <person name="Binder M."/>
            <person name="Bloem J."/>
            <person name="Labutti K."/>
            <person name="Salamov A."/>
            <person name="Andreopoulos B."/>
            <person name="Baker S."/>
            <person name="Barry K."/>
            <person name="Bills G."/>
            <person name="Bluhm B."/>
            <person name="Cannon C."/>
            <person name="Castanera R."/>
            <person name="Culley D."/>
            <person name="Daum C."/>
            <person name="Ezra D."/>
            <person name="Gonzalez J."/>
            <person name="Henrissat B."/>
            <person name="Kuo A."/>
            <person name="Liang C."/>
            <person name="Lipzen A."/>
            <person name="Lutzoni F."/>
            <person name="Magnuson J."/>
            <person name="Mondo S."/>
            <person name="Nolan M."/>
            <person name="Ohm R."/>
            <person name="Pangilinan J."/>
            <person name="Park H.-J."/>
            <person name="Ramirez L."/>
            <person name="Alfaro M."/>
            <person name="Sun H."/>
            <person name="Tritt A."/>
            <person name="Yoshinaga Y."/>
            <person name="Zwiers L.-H."/>
            <person name="Turgeon B."/>
            <person name="Goodwin S."/>
            <person name="Spatafora J."/>
            <person name="Crous P."/>
            <person name="Grigoriev I."/>
        </authorList>
    </citation>
    <scope>NUCLEOTIDE SEQUENCE</scope>
    <source>
        <strain evidence="2">CBS 121410</strain>
    </source>
</reference>
<dbReference type="OrthoDB" id="5394455at2759"/>
<feature type="region of interest" description="Disordered" evidence="1">
    <location>
        <begin position="30"/>
        <end position="73"/>
    </location>
</feature>
<dbReference type="AlphaFoldDB" id="A0A9P4LXH1"/>
<keyword evidence="3" id="KW-1185">Reference proteome</keyword>
<name>A0A9P4LXH1_9PEZI</name>
<feature type="compositionally biased region" description="Low complexity" evidence="1">
    <location>
        <begin position="30"/>
        <end position="51"/>
    </location>
</feature>